<feature type="domain" description="Agenet" evidence="1">
    <location>
        <begin position="15"/>
        <end position="84"/>
    </location>
</feature>
<dbReference type="PANTHER" id="PTHR31917:SF147">
    <property type="entry name" value="AGENET DOMAIN-CONTAINING PROTEIN"/>
    <property type="match status" value="1"/>
</dbReference>
<feature type="domain" description="Agenet" evidence="1">
    <location>
        <begin position="176"/>
        <end position="243"/>
    </location>
</feature>
<dbReference type="Gramene" id="rna4852">
    <property type="protein sequence ID" value="RHN80876.1"/>
    <property type="gene ID" value="gene4852"/>
</dbReference>
<reference evidence="2" key="1">
    <citation type="journal article" date="2018" name="Nat. Plants">
        <title>Whole-genome landscape of Medicago truncatula symbiotic genes.</title>
        <authorList>
            <person name="Pecrix Y."/>
            <person name="Gamas P."/>
            <person name="Carrere S."/>
        </authorList>
    </citation>
    <scope>NUCLEOTIDE SEQUENCE</scope>
    <source>
        <tissue evidence="2">Leaves</tissue>
    </source>
</reference>
<dbReference type="AlphaFoldDB" id="A0A396JRG1"/>
<evidence type="ECO:0000259" key="1">
    <source>
        <dbReference type="SMART" id="SM00743"/>
    </source>
</evidence>
<dbReference type="Gene3D" id="2.30.30.140">
    <property type="match status" value="1"/>
</dbReference>
<evidence type="ECO:0000313" key="2">
    <source>
        <dbReference type="EMBL" id="RHN80876.1"/>
    </source>
</evidence>
<proteinExistence type="predicted"/>
<feature type="domain" description="Agenet" evidence="1">
    <location>
        <begin position="86"/>
        <end position="142"/>
    </location>
</feature>
<name>A0A396JRG1_MEDTR</name>
<protein>
    <submittedName>
        <fullName evidence="2">Putative Agenet-like domain-containing protein</fullName>
    </submittedName>
</protein>
<accession>A0A396JRG1</accession>
<dbReference type="Proteomes" id="UP000265566">
    <property type="component" value="Chromosome 1"/>
</dbReference>
<sequence length="406" mass="46990">MAPKSQTRSSSAASEFFKPGTLVEISSDDDGFRGSWFTGKIVRRLANNKFMVEYDNLMEDEAGTKHLKESLKLHQLRPVLPTEANRVFKFGDEVDAYHNDGWWEGHITEELEDGRFAVYFRVSKEQIVFNKEELRLHREWMHEKWVPPFQQQDDSDIKKKVTVKVDETVTEENVDFEVKPGTLVEVCSDEEGFKGAWFSATLVEVKGEGKLVVEYDSLLDEDSSLLREDVDILQMRPRPPKTAEVAQFEVLDEVDAYYNDGWWVGVVSKVLGDSKYIVFFRNSNEEIEFQDSQLRLHQDWMNGKWVMVSKFCVGVEVLNAESSKRLKKNQSPWNHENKILFVSSVKLSIVCLKEITRPLSRICLKEITRPLSFFYSHLMDQSNSSTYLSYSLQQSGYSISREVLVD</sequence>
<dbReference type="CDD" id="cd20406">
    <property type="entry name" value="Tudor_Agenet_AtDUF_rpt2_4"/>
    <property type="match status" value="2"/>
</dbReference>
<comment type="caution">
    <text evidence="2">The sequence shown here is derived from an EMBL/GenBank/DDBJ whole genome shotgun (WGS) entry which is preliminary data.</text>
</comment>
<dbReference type="SMART" id="SM00743">
    <property type="entry name" value="Agenet"/>
    <property type="match status" value="4"/>
</dbReference>
<organism evidence="2">
    <name type="scientific">Medicago truncatula</name>
    <name type="common">Barrel medic</name>
    <name type="synonym">Medicago tribuloides</name>
    <dbReference type="NCBI Taxonomy" id="3880"/>
    <lineage>
        <taxon>Eukaryota</taxon>
        <taxon>Viridiplantae</taxon>
        <taxon>Streptophyta</taxon>
        <taxon>Embryophyta</taxon>
        <taxon>Tracheophyta</taxon>
        <taxon>Spermatophyta</taxon>
        <taxon>Magnoliopsida</taxon>
        <taxon>eudicotyledons</taxon>
        <taxon>Gunneridae</taxon>
        <taxon>Pentapetalae</taxon>
        <taxon>rosids</taxon>
        <taxon>fabids</taxon>
        <taxon>Fabales</taxon>
        <taxon>Fabaceae</taxon>
        <taxon>Papilionoideae</taxon>
        <taxon>50 kb inversion clade</taxon>
        <taxon>NPAAA clade</taxon>
        <taxon>Hologalegina</taxon>
        <taxon>IRL clade</taxon>
        <taxon>Trifolieae</taxon>
        <taxon>Medicago</taxon>
    </lineage>
</organism>
<dbReference type="CDD" id="cd20405">
    <property type="entry name" value="Tudor_Agenet_AtDUF_rpt1_3"/>
    <property type="match status" value="2"/>
</dbReference>
<dbReference type="PANTHER" id="PTHR31917">
    <property type="entry name" value="AGENET DOMAIN-CONTAINING PROTEIN-RELATED"/>
    <property type="match status" value="1"/>
</dbReference>
<dbReference type="InterPro" id="IPR014002">
    <property type="entry name" value="Agenet_dom_plant"/>
</dbReference>
<dbReference type="EMBL" id="PSQE01000001">
    <property type="protein sequence ID" value="RHN80876.1"/>
    <property type="molecule type" value="Genomic_DNA"/>
</dbReference>
<gene>
    <name evidence="2" type="ORF">MtrunA17_Chr1g0192961</name>
</gene>
<dbReference type="Pfam" id="PF05641">
    <property type="entry name" value="Agenet"/>
    <property type="match status" value="2"/>
</dbReference>
<feature type="domain" description="Agenet" evidence="1">
    <location>
        <begin position="246"/>
        <end position="302"/>
    </location>
</feature>
<dbReference type="InterPro" id="IPR008395">
    <property type="entry name" value="Agenet-like_dom"/>
</dbReference>